<dbReference type="RefSeq" id="WP_091970441.1">
    <property type="nucleotide sequence ID" value="NZ_FOPM01000006.1"/>
</dbReference>
<dbReference type="OrthoDB" id="9937018at2"/>
<dbReference type="EMBL" id="FOPM01000006">
    <property type="protein sequence ID" value="SFG61095.1"/>
    <property type="molecule type" value="Genomic_DNA"/>
</dbReference>
<dbReference type="AlphaFoldDB" id="A0A1I2T868"/>
<sequence>MGSIIGSGGTDDAKATLEGVRWRRPILLTLLVCFGSLSPFGAEAAAGTRSAWTVKCERRAEQIGMRQQLRAPFIKQCVAGYRINGQRDLQDRKQKF</sequence>
<name>A0A1I2T868_9HYPH</name>
<proteinExistence type="predicted"/>
<organism evidence="1 2">
    <name type="scientific">Methylobacterium gossipiicola</name>
    <dbReference type="NCBI Taxonomy" id="582675"/>
    <lineage>
        <taxon>Bacteria</taxon>
        <taxon>Pseudomonadati</taxon>
        <taxon>Pseudomonadota</taxon>
        <taxon>Alphaproteobacteria</taxon>
        <taxon>Hyphomicrobiales</taxon>
        <taxon>Methylobacteriaceae</taxon>
        <taxon>Methylobacterium</taxon>
    </lineage>
</organism>
<gene>
    <name evidence="1" type="ORF">SAMN05192565_106183</name>
</gene>
<protein>
    <submittedName>
        <fullName evidence="1">Uncharacterized protein</fullName>
    </submittedName>
</protein>
<reference evidence="2" key="1">
    <citation type="submission" date="2016-10" db="EMBL/GenBank/DDBJ databases">
        <authorList>
            <person name="Varghese N."/>
            <person name="Submissions S."/>
        </authorList>
    </citation>
    <scope>NUCLEOTIDE SEQUENCE [LARGE SCALE GENOMIC DNA]</scope>
    <source>
        <strain evidence="2">Gh-105</strain>
    </source>
</reference>
<evidence type="ECO:0000313" key="1">
    <source>
        <dbReference type="EMBL" id="SFG61095.1"/>
    </source>
</evidence>
<dbReference type="Proteomes" id="UP000199229">
    <property type="component" value="Unassembled WGS sequence"/>
</dbReference>
<keyword evidence="2" id="KW-1185">Reference proteome</keyword>
<accession>A0A1I2T868</accession>
<evidence type="ECO:0000313" key="2">
    <source>
        <dbReference type="Proteomes" id="UP000199229"/>
    </source>
</evidence>